<dbReference type="GO" id="GO:0003677">
    <property type="term" value="F:DNA binding"/>
    <property type="evidence" value="ECO:0007669"/>
    <property type="project" value="InterPro"/>
</dbReference>
<dbReference type="EMBL" id="BJWL01000020">
    <property type="protein sequence ID" value="GFZ08437.1"/>
    <property type="molecule type" value="Genomic_DNA"/>
</dbReference>
<dbReference type="SUPFAM" id="SSF56672">
    <property type="entry name" value="DNA/RNA polymerases"/>
    <property type="match status" value="1"/>
</dbReference>
<keyword evidence="3" id="KW-1185">Reference proteome</keyword>
<evidence type="ECO:0000313" key="2">
    <source>
        <dbReference type="EMBL" id="GFZ08437.1"/>
    </source>
</evidence>
<comment type="caution">
    <text evidence="2">The sequence shown here is derived from an EMBL/GenBank/DDBJ whole genome shotgun (WGS) entry which is preliminary data.</text>
</comment>
<dbReference type="InterPro" id="IPR036397">
    <property type="entry name" value="RNaseH_sf"/>
</dbReference>
<dbReference type="PANTHER" id="PTHR10133:SF62">
    <property type="entry name" value="DNA POLYMERASE THETA"/>
    <property type="match status" value="1"/>
</dbReference>
<dbReference type="FunFam" id="1.10.150.20:FF:000002">
    <property type="entry name" value="DNA polymerase I"/>
    <property type="match status" value="1"/>
</dbReference>
<dbReference type="AlphaFoldDB" id="A0A7J0GCB4"/>
<accession>A0A7J0GCB4</accession>
<dbReference type="Gene3D" id="1.10.150.20">
    <property type="entry name" value="5' to 3' exonuclease, C-terminal subdomain"/>
    <property type="match status" value="1"/>
</dbReference>
<proteinExistence type="predicted"/>
<dbReference type="SUPFAM" id="SSF158702">
    <property type="entry name" value="Sec63 N-terminal domain-like"/>
    <property type="match status" value="1"/>
</dbReference>
<name>A0A7J0GCB4_9ERIC</name>
<dbReference type="CDD" id="cd08638">
    <property type="entry name" value="DNA_pol_A_theta"/>
    <property type="match status" value="1"/>
</dbReference>
<dbReference type="SMART" id="SM00482">
    <property type="entry name" value="POLAc"/>
    <property type="match status" value="1"/>
</dbReference>
<evidence type="ECO:0000259" key="1">
    <source>
        <dbReference type="SMART" id="SM00482"/>
    </source>
</evidence>
<dbReference type="InterPro" id="IPR002298">
    <property type="entry name" value="DNA_polymerase_A"/>
</dbReference>
<dbReference type="Gene3D" id="1.20.1060.10">
    <property type="entry name" value="Taq DNA Polymerase, Chain T, domain 4"/>
    <property type="match status" value="1"/>
</dbReference>
<dbReference type="OrthoDB" id="2320933at2759"/>
<dbReference type="Pfam" id="PF25453">
    <property type="entry name" value="DUF7898"/>
    <property type="match status" value="1"/>
</dbReference>
<organism evidence="2 3">
    <name type="scientific">Actinidia rufa</name>
    <dbReference type="NCBI Taxonomy" id="165716"/>
    <lineage>
        <taxon>Eukaryota</taxon>
        <taxon>Viridiplantae</taxon>
        <taxon>Streptophyta</taxon>
        <taxon>Embryophyta</taxon>
        <taxon>Tracheophyta</taxon>
        <taxon>Spermatophyta</taxon>
        <taxon>Magnoliopsida</taxon>
        <taxon>eudicotyledons</taxon>
        <taxon>Gunneridae</taxon>
        <taxon>Pentapetalae</taxon>
        <taxon>asterids</taxon>
        <taxon>Ericales</taxon>
        <taxon>Actinidiaceae</taxon>
        <taxon>Actinidia</taxon>
    </lineage>
</organism>
<dbReference type="InterPro" id="IPR057220">
    <property type="entry name" value="DUF7898"/>
</dbReference>
<dbReference type="Pfam" id="PF21099">
    <property type="entry name" value="POLQ_helical"/>
    <property type="match status" value="1"/>
</dbReference>
<dbReference type="GO" id="GO:0006302">
    <property type="term" value="P:double-strand break repair"/>
    <property type="evidence" value="ECO:0007669"/>
    <property type="project" value="TreeGrafter"/>
</dbReference>
<dbReference type="FunFam" id="1.10.3380.20:FF:000003">
    <property type="entry name" value="Helicase and polymerase-containing protein TEBICHI"/>
    <property type="match status" value="1"/>
</dbReference>
<dbReference type="Gene3D" id="3.30.420.10">
    <property type="entry name" value="Ribonuclease H-like superfamily/Ribonuclease H"/>
    <property type="match status" value="1"/>
</dbReference>
<protein>
    <submittedName>
        <fullName evidence="2">MUS308 and mammalian DNA polymerase-like protein</fullName>
    </submittedName>
</protein>
<dbReference type="Proteomes" id="UP000585474">
    <property type="component" value="Unassembled WGS sequence"/>
</dbReference>
<dbReference type="GO" id="GO:0006261">
    <property type="term" value="P:DNA-templated DNA replication"/>
    <property type="evidence" value="ECO:0007669"/>
    <property type="project" value="InterPro"/>
</dbReference>
<dbReference type="InterPro" id="IPR048960">
    <property type="entry name" value="POLQ-like_helical"/>
</dbReference>
<dbReference type="Gene3D" id="1.10.3380.20">
    <property type="match status" value="1"/>
</dbReference>
<sequence>MVSELSLGCLSRGPSFRPNRFCRHRCFRCCCGRLHMPSGLHVRESVKSSVGNRVGVVEPFLMRMAHGAPMCTSNRSRDNTKWLMGRFDCTVNMGNRNMLSHEQTLRVCKRFYVALILSRLVQEVPVADVCEAFKVARGMVQALQENAGRFASMVSVFCERLGWHDLEGLVSKFQNRVSFGVRAEIVELTTIPYVKGSRARALYKAGLRTSQAIAEASTSEIFKALFESSSWAAQENSAQRRIHLGVAKKIKNGARKIVLDKAEEARIAAFSAFKSLGIDVPQFSQPLSLKVAVDVAQKEATTYSGEETTSSSVGVQHTTHVSSKLIAEEYEKLDKIKLDIGKEKSINTVDVCVGILHEAKSTGIMRTDFGAENSAAAVNGSSTFGEMNTTVKHIGTADTSPSDLLRITGNENMTFDGFKDHGEQKHKEIENTCFDNKDNASEKGPVNAVNTPGGFDSFLELWDSTQEFFFDIHFNKRSEVNSAIPFEVLGIAICWENSPVYYINFPKDLFWFCKRRHDPLSTSISGADSNVLSPKHRFEIAKQRWNRIGMIMRKKEVRKFTWNLKIQIKVLKVPAVSIQRLGTLNLAVKTLGLELIDSSYYMLSPVNLQDGIDLCIVAWILWPDEERSSSPNLEKEVKKRLSSEAASAASRNGRWKNQMRIAAHNGCCRRVAQNRALCSVLWKLLVSERLVEALISIEIPLVNILADMEAWGIGVDLEGCLRARHVLGRKLRYLEKEAYKLAGMTFSLYSAADVSNVLYGHLKLPLPEGCNKAKQHPSTDKHCLDLLRLQAFHIWAEFEEVTALLDTTPTLEGVNVETCKYGFVCFDSAEITVAPPSCVQFFYFMHEHPIVPVIKEHRTLAKLLNCTLGSICSLARLSTRTQKYTLHGHWLQTSTATGRLSMEEPNLQCVEHIVDIKMSNGDKDRDDSNAGCYSINARDFFVPTQDNWLLLAADYSQIELRLMAHFSKDTSLIELLSKPHGDVFTMIAAKWTDNEESAVTSQERDQTKRLVYGILYGMGPNTLAEQLNCSLDDATEKIQSFKRSFPGVASWLLEVVTSCRQKGYVETLKGRKRFLAKIKFGNSKERSKAQRQAVNSICQGSAADIIKIAMINIHSQIVEEVEKSRPGSAFAAQFHMLRGRCRILLQINCILRTAASSPLSPTFQRLGQVIEVEEERGNGIMALDKAAYNEYLI</sequence>
<dbReference type="FunFam" id="1.20.1060.10:FF:000003">
    <property type="entry name" value="Helicase and polymerase-containing protein TEBICHI"/>
    <property type="match status" value="1"/>
</dbReference>
<dbReference type="Gene3D" id="3.30.70.370">
    <property type="match status" value="1"/>
</dbReference>
<dbReference type="GO" id="GO:0003887">
    <property type="term" value="F:DNA-directed DNA polymerase activity"/>
    <property type="evidence" value="ECO:0007669"/>
    <property type="project" value="InterPro"/>
</dbReference>
<evidence type="ECO:0000313" key="3">
    <source>
        <dbReference type="Proteomes" id="UP000585474"/>
    </source>
</evidence>
<dbReference type="InterPro" id="IPR001098">
    <property type="entry name" value="DNA-dir_DNA_pol_A_palm_dom"/>
</dbReference>
<gene>
    <name evidence="2" type="ORF">Acr_20g0002450</name>
</gene>
<reference evidence="2 3" key="1">
    <citation type="submission" date="2019-07" db="EMBL/GenBank/DDBJ databases">
        <title>De Novo Assembly of kiwifruit Actinidia rufa.</title>
        <authorList>
            <person name="Sugita-Konishi S."/>
            <person name="Sato K."/>
            <person name="Mori E."/>
            <person name="Abe Y."/>
            <person name="Kisaki G."/>
            <person name="Hamano K."/>
            <person name="Suezawa K."/>
            <person name="Otani M."/>
            <person name="Fukuda T."/>
            <person name="Manabe T."/>
            <person name="Gomi K."/>
            <person name="Tabuchi M."/>
            <person name="Akimitsu K."/>
            <person name="Kataoka I."/>
        </authorList>
    </citation>
    <scope>NUCLEOTIDE SEQUENCE [LARGE SCALE GENOMIC DNA]</scope>
    <source>
        <strain evidence="3">cv. Fuchu</strain>
    </source>
</reference>
<dbReference type="PANTHER" id="PTHR10133">
    <property type="entry name" value="DNA POLYMERASE I"/>
    <property type="match status" value="1"/>
</dbReference>
<dbReference type="Pfam" id="PF00476">
    <property type="entry name" value="DNA_pol_A"/>
    <property type="match status" value="1"/>
</dbReference>
<feature type="domain" description="DNA-directed DNA polymerase family A palm" evidence="1">
    <location>
        <begin position="934"/>
        <end position="1155"/>
    </location>
</feature>
<dbReference type="InterPro" id="IPR043502">
    <property type="entry name" value="DNA/RNA_pol_sf"/>
</dbReference>
<dbReference type="PRINTS" id="PR00868">
    <property type="entry name" value="DNAPOLI"/>
</dbReference>